<dbReference type="Proteomes" id="UP000515570">
    <property type="component" value="Chromosome"/>
</dbReference>
<proteinExistence type="predicted"/>
<dbReference type="AlphaFoldDB" id="A0A7G5FGH3"/>
<evidence type="ECO:0000313" key="1">
    <source>
        <dbReference type="EMBL" id="QMV85714.1"/>
    </source>
</evidence>
<protein>
    <recommendedName>
        <fullName evidence="3">HIRAN domain-containing protein</fullName>
    </recommendedName>
</protein>
<evidence type="ECO:0008006" key="3">
    <source>
        <dbReference type="Google" id="ProtNLM"/>
    </source>
</evidence>
<gene>
    <name evidence="1" type="ORF">HW450_02965</name>
</gene>
<organism evidence="1 2">
    <name type="scientific">Corynebacterium hindlerae</name>
    <dbReference type="NCBI Taxonomy" id="699041"/>
    <lineage>
        <taxon>Bacteria</taxon>
        <taxon>Bacillati</taxon>
        <taxon>Actinomycetota</taxon>
        <taxon>Actinomycetes</taxon>
        <taxon>Mycobacteriales</taxon>
        <taxon>Corynebacteriaceae</taxon>
        <taxon>Corynebacterium</taxon>
    </lineage>
</organism>
<sequence>MHIYQVNQSDRFEVIIVGDEFCAETVSLIQSDQFWVALIPEPDHPEDSHAVSVRFRGQCIGYLSAYRAHQYLPEILAIIASGRVPFVRAAMTKLSPTSQDIYLALPQPGLLLRGDIPPAHPGFRPPPMFGRPLMA</sequence>
<name>A0A7G5FGH3_9CORY</name>
<evidence type="ECO:0000313" key="2">
    <source>
        <dbReference type="Proteomes" id="UP000515570"/>
    </source>
</evidence>
<reference evidence="1 2" key="1">
    <citation type="submission" date="2020-07" db="EMBL/GenBank/DDBJ databases">
        <title>non toxigenic Corynebacterium sp. nov from a clinical source.</title>
        <authorList>
            <person name="Bernier A.-M."/>
            <person name="Bernard K."/>
        </authorList>
    </citation>
    <scope>NUCLEOTIDE SEQUENCE [LARGE SCALE GENOMIC DNA]</scope>
    <source>
        <strain evidence="2">NML 93-0612</strain>
    </source>
</reference>
<accession>A0A7G5FGH3</accession>
<dbReference type="EMBL" id="CP059833">
    <property type="protein sequence ID" value="QMV85714.1"/>
    <property type="molecule type" value="Genomic_DNA"/>
</dbReference>
<dbReference type="Gene3D" id="3.30.70.2330">
    <property type="match status" value="1"/>
</dbReference>
<dbReference type="RefSeq" id="WP_182386535.1">
    <property type="nucleotide sequence ID" value="NZ_CP059833.1"/>
</dbReference>
<keyword evidence="2" id="KW-1185">Reference proteome</keyword>